<evidence type="ECO:0000313" key="8">
    <source>
        <dbReference type="Proteomes" id="UP001164746"/>
    </source>
</evidence>
<feature type="compositionally biased region" description="Basic and acidic residues" evidence="5">
    <location>
        <begin position="588"/>
        <end position="609"/>
    </location>
</feature>
<feature type="compositionally biased region" description="Basic and acidic residues" evidence="5">
    <location>
        <begin position="520"/>
        <end position="538"/>
    </location>
</feature>
<feature type="compositionally biased region" description="Low complexity" evidence="5">
    <location>
        <begin position="307"/>
        <end position="347"/>
    </location>
</feature>
<feature type="compositionally biased region" description="Basic and acidic residues" evidence="5">
    <location>
        <begin position="392"/>
        <end position="401"/>
    </location>
</feature>
<feature type="compositionally biased region" description="Basic and acidic residues" evidence="5">
    <location>
        <begin position="627"/>
        <end position="639"/>
    </location>
</feature>
<feature type="compositionally biased region" description="Polar residues" evidence="5">
    <location>
        <begin position="348"/>
        <end position="374"/>
    </location>
</feature>
<sequence length="907" mass="100052">MTECVPKKPNIAEISPHLICALCGGYLIDATTIVECVHSFCKTCIVRYLESSKYCPICEVLVHKTKPLQNIRLDHTLQDIVYKLVPGLFQSEMRRRREFYKGYPTVRSAKTRQEQQGCRHIYTADESFSVALEFCPQGRVCRPSRRRSRSNDQCSSVPERRYLLCPAGTTIALLRKFLRLKFALDSNFQVDLVHVDPVPEIIITEVKDELTTNDADDKVCKADDTRPSSLFSKAALLGNNTMDRNLAHDLSPLELIATVANDISSFQESRGLKRKTEAAQLYENDDDNSSTETQIKRTVERAIDLCSNNNSSGANDSTSTSNSSLSFRTDSNNTKNVSSDSFGSNSSTLNPCSRASNSPVTKVSPAASNQPTVQKSEHEKPMKTDTASQCDPRPKKPRLESQNKSNQHSKVGKSERPTTDNKAPNKNVEPAITPDTLKHKSSSNKDSELVQKVDMSKSNTKLSKVSTTKTDSSKVTSSVSKTSASALNALSFLTEKLKTNVQRASLSKQSIKDSNSVDKSSSDSKKEISVSKIGDKVPFESINSKSTSSTLDSKSPSKKPSDLKRPLEKRPLFKKSSDSKPNTQTKILDVRPTDVDAKKMSKPDTDVIKKTGANSDANGNKQVETSIRLEESRNGDEKAMISPSTVTDTSKDTSNNKDTSKDTSKNKDTSKDNFKTKETSKDISKNKDTSKEILKTKVTSKDTSKAKDTSKDTSKVIDTSKETSKIKDTGKDTSKTKDTTKDISKTKYTSKDISKNKDTSKDISKTKDTSKDISKTKDTSKDISQNKDTSKDIMKNKDTGKDTAKTKDTSKDISKNKDMSKDILKIKDTSKEFSKTKDSKTSKDSSKNKDTSEDSSKNKDLGKDYSKTKDTSKDTSKNKASGKVTSNDGKQLNGHSSPAELAKVQQK</sequence>
<evidence type="ECO:0000256" key="5">
    <source>
        <dbReference type="SAM" id="MobiDB-lite"/>
    </source>
</evidence>
<feature type="region of interest" description="Disordered" evidence="5">
    <location>
        <begin position="500"/>
        <end position="907"/>
    </location>
</feature>
<feature type="region of interest" description="Disordered" evidence="5">
    <location>
        <begin position="306"/>
        <end position="484"/>
    </location>
</feature>
<dbReference type="PROSITE" id="PS50089">
    <property type="entry name" value="ZF_RING_2"/>
    <property type="match status" value="1"/>
</dbReference>
<gene>
    <name evidence="7" type="ORF">MAR_006676</name>
</gene>
<protein>
    <submittedName>
        <fullName evidence="7">BMI1B-like protein</fullName>
    </submittedName>
</protein>
<dbReference type="PANTHER" id="PTHR10825">
    <property type="entry name" value="RING FINGER DOMAIN-CONTAINING, POLYCOMB GROUP COMPONENT"/>
    <property type="match status" value="1"/>
</dbReference>
<evidence type="ECO:0000256" key="1">
    <source>
        <dbReference type="ARBA" id="ARBA00022723"/>
    </source>
</evidence>
<keyword evidence="3" id="KW-0862">Zinc</keyword>
<feature type="compositionally biased region" description="Basic and acidic residues" evidence="5">
    <location>
        <begin position="443"/>
        <end position="455"/>
    </location>
</feature>
<keyword evidence="1" id="KW-0479">Metal-binding</keyword>
<evidence type="ECO:0000256" key="3">
    <source>
        <dbReference type="ARBA" id="ARBA00022833"/>
    </source>
</evidence>
<keyword evidence="2 4" id="KW-0863">Zinc-finger</keyword>
<reference evidence="7" key="1">
    <citation type="submission" date="2022-11" db="EMBL/GenBank/DDBJ databases">
        <title>Centuries of genome instability and evolution in soft-shell clam transmissible cancer (bioRxiv).</title>
        <authorList>
            <person name="Hart S.F.M."/>
            <person name="Yonemitsu M.A."/>
            <person name="Giersch R.M."/>
            <person name="Beal B.F."/>
            <person name="Arriagada G."/>
            <person name="Davis B.W."/>
            <person name="Ostrander E.A."/>
            <person name="Goff S.P."/>
            <person name="Metzger M.J."/>
        </authorList>
    </citation>
    <scope>NUCLEOTIDE SEQUENCE</scope>
    <source>
        <strain evidence="7">MELC-2E11</strain>
        <tissue evidence="7">Siphon/mantle</tissue>
    </source>
</reference>
<proteinExistence type="predicted"/>
<feature type="compositionally biased region" description="Polar residues" evidence="5">
    <location>
        <begin position="612"/>
        <end position="625"/>
    </location>
</feature>
<dbReference type="Gene3D" id="3.10.20.90">
    <property type="entry name" value="Phosphatidylinositol 3-kinase Catalytic Subunit, Chain A, domain 1"/>
    <property type="match status" value="1"/>
</dbReference>
<feature type="compositionally biased region" description="Polar residues" evidence="5">
    <location>
        <begin position="883"/>
        <end position="896"/>
    </location>
</feature>
<dbReference type="EMBL" id="CP111012">
    <property type="protein sequence ID" value="WAQ94205.1"/>
    <property type="molecule type" value="Genomic_DNA"/>
</dbReference>
<keyword evidence="8" id="KW-1185">Reference proteome</keyword>
<evidence type="ECO:0000256" key="4">
    <source>
        <dbReference type="PROSITE-ProRule" id="PRU00175"/>
    </source>
</evidence>
<organism evidence="7 8">
    <name type="scientific">Mya arenaria</name>
    <name type="common">Soft-shell clam</name>
    <dbReference type="NCBI Taxonomy" id="6604"/>
    <lineage>
        <taxon>Eukaryota</taxon>
        <taxon>Metazoa</taxon>
        <taxon>Spiralia</taxon>
        <taxon>Lophotrochozoa</taxon>
        <taxon>Mollusca</taxon>
        <taxon>Bivalvia</taxon>
        <taxon>Autobranchia</taxon>
        <taxon>Heteroconchia</taxon>
        <taxon>Euheterodonta</taxon>
        <taxon>Imparidentia</taxon>
        <taxon>Neoheterodontei</taxon>
        <taxon>Myida</taxon>
        <taxon>Myoidea</taxon>
        <taxon>Myidae</taxon>
        <taxon>Mya</taxon>
    </lineage>
</organism>
<dbReference type="InterPro" id="IPR017907">
    <property type="entry name" value="Znf_RING_CS"/>
</dbReference>
<evidence type="ECO:0000259" key="6">
    <source>
        <dbReference type="PROSITE" id="PS50089"/>
    </source>
</evidence>
<accession>A0ABY7DGT3</accession>
<dbReference type="SUPFAM" id="SSF57850">
    <property type="entry name" value="RING/U-box"/>
    <property type="match status" value="1"/>
</dbReference>
<evidence type="ECO:0000313" key="7">
    <source>
        <dbReference type="EMBL" id="WAQ94205.1"/>
    </source>
</evidence>
<feature type="compositionally biased region" description="Basic and acidic residues" evidence="5">
    <location>
        <begin position="559"/>
        <end position="578"/>
    </location>
</feature>
<feature type="compositionally biased region" description="Low complexity" evidence="5">
    <location>
        <begin position="456"/>
        <end position="484"/>
    </location>
</feature>
<feature type="compositionally biased region" description="Low complexity" evidence="5">
    <location>
        <begin position="544"/>
        <end position="554"/>
    </location>
</feature>
<feature type="compositionally biased region" description="Polar residues" evidence="5">
    <location>
        <begin position="500"/>
        <end position="509"/>
    </location>
</feature>
<dbReference type="PANTHER" id="PTHR10825:SF72">
    <property type="entry name" value="UBIQUITIN-LIKE DOMAIN-CONTAINING PROTEIN"/>
    <property type="match status" value="1"/>
</dbReference>
<dbReference type="InterPro" id="IPR001841">
    <property type="entry name" value="Znf_RING"/>
</dbReference>
<evidence type="ECO:0000256" key="2">
    <source>
        <dbReference type="ARBA" id="ARBA00022771"/>
    </source>
</evidence>
<dbReference type="Gene3D" id="3.30.40.10">
    <property type="entry name" value="Zinc/RING finger domain, C3HC4 (zinc finger)"/>
    <property type="match status" value="1"/>
</dbReference>
<dbReference type="InterPro" id="IPR013083">
    <property type="entry name" value="Znf_RING/FYVE/PHD"/>
</dbReference>
<feature type="compositionally biased region" description="Basic and acidic residues" evidence="5">
    <location>
        <begin position="649"/>
        <end position="877"/>
    </location>
</feature>
<feature type="domain" description="RING-type" evidence="6">
    <location>
        <begin position="20"/>
        <end position="59"/>
    </location>
</feature>
<dbReference type="PROSITE" id="PS00518">
    <property type="entry name" value="ZF_RING_1"/>
    <property type="match status" value="1"/>
</dbReference>
<dbReference type="Pfam" id="PF13923">
    <property type="entry name" value="zf-C3HC4_2"/>
    <property type="match status" value="1"/>
</dbReference>
<dbReference type="Proteomes" id="UP001164746">
    <property type="component" value="Chromosome 1"/>
</dbReference>
<dbReference type="SMART" id="SM00184">
    <property type="entry name" value="RING"/>
    <property type="match status" value="1"/>
</dbReference>
<name>A0ABY7DGT3_MYAAR</name>